<dbReference type="GO" id="GO:0003983">
    <property type="term" value="F:UTP:glucose-1-phosphate uridylyltransferase activity"/>
    <property type="evidence" value="ECO:0007669"/>
    <property type="project" value="UniProtKB-EC"/>
</dbReference>
<dbReference type="AlphaFoldDB" id="A0A8B8NE05"/>
<proteinExistence type="inferred from homology"/>
<dbReference type="EC" id="2.7.7.9" evidence="3 8"/>
<accession>A0A8B8NE05</accession>
<evidence type="ECO:0000313" key="12">
    <source>
        <dbReference type="RefSeq" id="XP_030520682.1"/>
    </source>
</evidence>
<feature type="binding site" evidence="10">
    <location>
        <position position="196"/>
    </location>
    <ligand>
        <name>UTP</name>
        <dbReference type="ChEBI" id="CHEBI:46398"/>
    </ligand>
</feature>
<dbReference type="InterPro" id="IPR029044">
    <property type="entry name" value="Nucleotide-diphossugar_trans"/>
</dbReference>
<dbReference type="OrthoDB" id="932129at2759"/>
<dbReference type="PIRSF" id="PIRSF000806">
    <property type="entry name" value="UDPGP"/>
    <property type="match status" value="1"/>
</dbReference>
<dbReference type="Gene3D" id="2.160.10.10">
    <property type="entry name" value="Hexapeptide repeat proteins"/>
    <property type="match status" value="1"/>
</dbReference>
<evidence type="ECO:0000256" key="7">
    <source>
        <dbReference type="ARBA" id="ARBA00048128"/>
    </source>
</evidence>
<evidence type="ECO:0000256" key="9">
    <source>
        <dbReference type="PIRSR" id="PIRSR000806-1"/>
    </source>
</evidence>
<dbReference type="GO" id="GO:0052543">
    <property type="term" value="P:callose deposition in cell wall"/>
    <property type="evidence" value="ECO:0007669"/>
    <property type="project" value="UniProtKB-ARBA"/>
</dbReference>
<organism evidence="11 12">
    <name type="scientific">Rhodamnia argentea</name>
    <dbReference type="NCBI Taxonomy" id="178133"/>
    <lineage>
        <taxon>Eukaryota</taxon>
        <taxon>Viridiplantae</taxon>
        <taxon>Streptophyta</taxon>
        <taxon>Embryophyta</taxon>
        <taxon>Tracheophyta</taxon>
        <taxon>Spermatophyta</taxon>
        <taxon>Magnoliopsida</taxon>
        <taxon>eudicotyledons</taxon>
        <taxon>Gunneridae</taxon>
        <taxon>Pentapetalae</taxon>
        <taxon>rosids</taxon>
        <taxon>malvids</taxon>
        <taxon>Myrtales</taxon>
        <taxon>Myrtaceae</taxon>
        <taxon>Myrtoideae</taxon>
        <taxon>Myrteae</taxon>
        <taxon>Australasian group</taxon>
        <taxon>Rhodamnia</taxon>
    </lineage>
</organism>
<dbReference type="SUPFAM" id="SSF53448">
    <property type="entry name" value="Nucleotide-diphospho-sugar transferases"/>
    <property type="match status" value="1"/>
</dbReference>
<dbReference type="Proteomes" id="UP000827889">
    <property type="component" value="Chromosome 2"/>
</dbReference>
<comment type="subcellular location">
    <subcellularLocation>
        <location evidence="1">Cytoplasm</location>
    </subcellularLocation>
</comment>
<dbReference type="GO" id="GO:0009555">
    <property type="term" value="P:pollen development"/>
    <property type="evidence" value="ECO:0007669"/>
    <property type="project" value="UniProtKB-ARBA"/>
</dbReference>
<dbReference type="FunFam" id="3.90.550.10:FF:000073">
    <property type="entry name" value="UTP--glucose-1-phosphate uridylyltransferase"/>
    <property type="match status" value="1"/>
</dbReference>
<dbReference type="CDD" id="cd00897">
    <property type="entry name" value="UGPase_euk"/>
    <property type="match status" value="1"/>
</dbReference>
<sequence length="474" mass="51930">MAAALSAPDAEKLSQLKSAVSGLGQISESEKNGFINLVSRYLSGEAQHVEWSKIRTPTDEVVVPYDSLAPIPEDPAATKSLLDKLVVLKLNGGLGTTMGCTGPKSVIEVRNGLTFLDLIVIQIENLNTRYGCNVPLLLMNSFNTHDDTLKIVEKYANSNIDIHTFNQSQYPRLVVDDFVPLPCKGQTGKDGWYPPGHGDVFPSLMNSGKLDALLSQGKEYVFVANSDNLGAIVDLKILNHLMTNKNEYCMEVTPKTLADVKGGTLISYEGKVQLLEIAQVPDEHVNEFKSIEKFKIFNTNNLWVNLKAIKRLVEAEALKMEIIPNPKEVDGIKVLQLETAAGAAIKFFDNAIGINVPRSRFLPVKATSDLLLVQSDLYTLDDGFVIRNKARTNPSNPSIELGPEFKKVGNFLSRFKSIPSIIELDSLKVSGDVWFGAGITLKGKVTITAKPGVKLEIPDRVVLENKEISGPEDL</sequence>
<comment type="catalytic activity">
    <reaction evidence="7 8">
        <text>alpha-D-glucose 1-phosphate + UTP + H(+) = UDP-alpha-D-glucose + diphosphate</text>
        <dbReference type="Rhea" id="RHEA:19889"/>
        <dbReference type="ChEBI" id="CHEBI:15378"/>
        <dbReference type="ChEBI" id="CHEBI:33019"/>
        <dbReference type="ChEBI" id="CHEBI:46398"/>
        <dbReference type="ChEBI" id="CHEBI:58601"/>
        <dbReference type="ChEBI" id="CHEBI:58885"/>
        <dbReference type="EC" id="2.7.7.9"/>
    </reaction>
</comment>
<keyword evidence="11" id="KW-1185">Reference proteome</keyword>
<reference evidence="12" key="2">
    <citation type="submission" date="2025-08" db="UniProtKB">
        <authorList>
            <consortium name="RefSeq"/>
        </authorList>
    </citation>
    <scope>IDENTIFICATION</scope>
    <source>
        <tissue evidence="12">Leaf</tissue>
    </source>
</reference>
<evidence type="ECO:0000313" key="11">
    <source>
        <dbReference type="Proteomes" id="UP000827889"/>
    </source>
</evidence>
<feature type="binding site" evidence="9">
    <location>
        <position position="197"/>
    </location>
    <ligand>
        <name>substrate</name>
    </ligand>
</feature>
<keyword evidence="6 8" id="KW-0548">Nucleotidyltransferase</keyword>
<feature type="binding site" evidence="10">
    <location>
        <position position="227"/>
    </location>
    <ligand>
        <name>UTP</name>
        <dbReference type="ChEBI" id="CHEBI:46398"/>
    </ligand>
</feature>
<evidence type="ECO:0000256" key="8">
    <source>
        <dbReference type="PIRNR" id="PIRNR000806"/>
    </source>
</evidence>
<protein>
    <recommendedName>
        <fullName evidence="3 8">UTP--glucose-1-phosphate uridylyltransferase</fullName>
        <ecNumber evidence="3 8">2.7.7.9</ecNumber>
    </recommendedName>
</protein>
<comment type="similarity">
    <text evidence="2 8">Belongs to the UDPGP type 1 family.</text>
</comment>
<evidence type="ECO:0000256" key="4">
    <source>
        <dbReference type="ARBA" id="ARBA00022490"/>
    </source>
</evidence>
<evidence type="ECO:0000256" key="10">
    <source>
        <dbReference type="PIRSR" id="PIRSR000806-2"/>
    </source>
</evidence>
<dbReference type="InterPro" id="IPR016267">
    <property type="entry name" value="UDPGP_trans"/>
</dbReference>
<feature type="binding site" evidence="10">
    <location>
        <position position="365"/>
    </location>
    <ligand>
        <name>UTP</name>
        <dbReference type="ChEBI" id="CHEBI:46398"/>
    </ligand>
</feature>
<dbReference type="GeneID" id="115734167"/>
<dbReference type="KEGG" id="rarg:115734167"/>
<name>A0A8B8NE05_9MYRT</name>
<dbReference type="InterPro" id="IPR002618">
    <property type="entry name" value="UDPGP_fam"/>
</dbReference>
<keyword evidence="4" id="KW-0963">Cytoplasm</keyword>
<gene>
    <name evidence="12" type="primary">LOC115734167</name>
</gene>
<dbReference type="PANTHER" id="PTHR43511">
    <property type="match status" value="1"/>
</dbReference>
<feature type="binding site" evidence="10">
    <location>
        <position position="104"/>
    </location>
    <ligand>
        <name>UTP</name>
        <dbReference type="ChEBI" id="CHEBI:46398"/>
    </ligand>
</feature>
<feature type="binding site" evidence="10">
    <location>
        <position position="167"/>
    </location>
    <ligand>
        <name>UTP</name>
        <dbReference type="ChEBI" id="CHEBI:46398"/>
    </ligand>
</feature>
<evidence type="ECO:0000256" key="1">
    <source>
        <dbReference type="ARBA" id="ARBA00004496"/>
    </source>
</evidence>
<keyword evidence="5 8" id="KW-0808">Transferase</keyword>
<dbReference type="GO" id="GO:0005737">
    <property type="term" value="C:cytoplasm"/>
    <property type="evidence" value="ECO:0007669"/>
    <property type="project" value="UniProtKB-SubCell"/>
</dbReference>
<reference evidence="11" key="1">
    <citation type="submission" date="2025-05" db="UniProtKB">
        <authorList>
            <consortium name="RefSeq"/>
        </authorList>
    </citation>
    <scope>NUCLEOTIDE SEQUENCE [LARGE SCALE GENOMIC DNA]</scope>
</reference>
<dbReference type="Gene3D" id="3.90.550.10">
    <property type="entry name" value="Spore Coat Polysaccharide Biosynthesis Protein SpsA, Chain A"/>
    <property type="match status" value="1"/>
</dbReference>
<evidence type="ECO:0000256" key="3">
    <source>
        <dbReference type="ARBA" id="ARBA00012415"/>
    </source>
</evidence>
<evidence type="ECO:0000256" key="5">
    <source>
        <dbReference type="ARBA" id="ARBA00022679"/>
    </source>
</evidence>
<dbReference type="Pfam" id="PF01704">
    <property type="entry name" value="UDPGP"/>
    <property type="match status" value="1"/>
</dbReference>
<evidence type="ECO:0000256" key="2">
    <source>
        <dbReference type="ARBA" id="ARBA00010401"/>
    </source>
</evidence>
<evidence type="ECO:0000256" key="6">
    <source>
        <dbReference type="ARBA" id="ARBA00022695"/>
    </source>
</evidence>
<dbReference type="GO" id="GO:0006011">
    <property type="term" value="P:UDP-alpha-D-glucose metabolic process"/>
    <property type="evidence" value="ECO:0007669"/>
    <property type="project" value="UniProtKB-UniRule"/>
</dbReference>
<dbReference type="RefSeq" id="XP_030520682.1">
    <property type="nucleotide sequence ID" value="XM_030664822.2"/>
</dbReference>
<dbReference type="FunFam" id="2.160.10.10:FF:000001">
    <property type="entry name" value="UTP--glucose-1-phosphate uridylyltransferase"/>
    <property type="match status" value="1"/>
</dbReference>